<keyword evidence="3" id="KW-1185">Reference proteome</keyword>
<sequence length="315" mass="32701">MRGSSQSDELGRRSPEAANRRRGGSSAATAMEEGARVCGGTGPSSTRIRRGGEGGGKGRHGTQGWLARPSSARRLAPPQLPSLVGAPARDGRVTSPSCVPPRTDLHVLDGLQTVVGRPLSWLVCLASAYAPPPSPACAPPFCGLRAPCTVALARPRVRRGLRRRLPQPRGAHRPCSTANWSSAPLLPIGPRTVLHAHRSSPRLLSPALRQHILAPPLLASSALACSSAPACWPAHAPPLARAAAPQRVASSAGKQHPRAQPLAPPSLACVDRSGEASHSRSPLTTPLARAPTASALATPPRSRRSRHSAPLADAC</sequence>
<feature type="region of interest" description="Disordered" evidence="1">
    <location>
        <begin position="1"/>
        <end position="95"/>
    </location>
</feature>
<dbReference type="AlphaFoldDB" id="A0A8T0QXE8"/>
<dbReference type="EMBL" id="CM029048">
    <property type="protein sequence ID" value="KAG2577942.1"/>
    <property type="molecule type" value="Genomic_DNA"/>
</dbReference>
<protein>
    <submittedName>
        <fullName evidence="2">Uncharacterized protein</fullName>
    </submittedName>
</protein>
<reference evidence="2" key="1">
    <citation type="submission" date="2020-05" db="EMBL/GenBank/DDBJ databases">
        <title>WGS assembly of Panicum virgatum.</title>
        <authorList>
            <person name="Lovell J.T."/>
            <person name="Jenkins J."/>
            <person name="Shu S."/>
            <person name="Juenger T.E."/>
            <person name="Schmutz J."/>
        </authorList>
    </citation>
    <scope>NUCLEOTIDE SEQUENCE</scope>
    <source>
        <strain evidence="2">AP13</strain>
    </source>
</reference>
<proteinExistence type="predicted"/>
<organism evidence="2 3">
    <name type="scientific">Panicum virgatum</name>
    <name type="common">Blackwell switchgrass</name>
    <dbReference type="NCBI Taxonomy" id="38727"/>
    <lineage>
        <taxon>Eukaryota</taxon>
        <taxon>Viridiplantae</taxon>
        <taxon>Streptophyta</taxon>
        <taxon>Embryophyta</taxon>
        <taxon>Tracheophyta</taxon>
        <taxon>Spermatophyta</taxon>
        <taxon>Magnoliopsida</taxon>
        <taxon>Liliopsida</taxon>
        <taxon>Poales</taxon>
        <taxon>Poaceae</taxon>
        <taxon>PACMAD clade</taxon>
        <taxon>Panicoideae</taxon>
        <taxon>Panicodae</taxon>
        <taxon>Paniceae</taxon>
        <taxon>Panicinae</taxon>
        <taxon>Panicum</taxon>
        <taxon>Panicum sect. Hiantes</taxon>
    </lineage>
</organism>
<accession>A0A8T0QXE8</accession>
<gene>
    <name evidence="2" type="ORF">PVAP13_6NG190203</name>
</gene>
<name>A0A8T0QXE8_PANVG</name>
<evidence type="ECO:0000256" key="1">
    <source>
        <dbReference type="SAM" id="MobiDB-lite"/>
    </source>
</evidence>
<evidence type="ECO:0000313" key="2">
    <source>
        <dbReference type="EMBL" id="KAG2577942.1"/>
    </source>
</evidence>
<dbReference type="Proteomes" id="UP000823388">
    <property type="component" value="Chromosome 6N"/>
</dbReference>
<feature type="region of interest" description="Disordered" evidence="1">
    <location>
        <begin position="243"/>
        <end position="315"/>
    </location>
</feature>
<evidence type="ECO:0000313" key="3">
    <source>
        <dbReference type="Proteomes" id="UP000823388"/>
    </source>
</evidence>
<feature type="compositionally biased region" description="Low complexity" evidence="1">
    <location>
        <begin position="243"/>
        <end position="252"/>
    </location>
</feature>
<feature type="compositionally biased region" description="Basic and acidic residues" evidence="1">
    <location>
        <begin position="9"/>
        <end position="19"/>
    </location>
</feature>
<comment type="caution">
    <text evidence="2">The sequence shown here is derived from an EMBL/GenBank/DDBJ whole genome shotgun (WGS) entry which is preliminary data.</text>
</comment>